<proteinExistence type="predicted"/>
<reference evidence="1 2" key="1">
    <citation type="submission" date="2017-11" db="EMBL/GenBank/DDBJ databases">
        <title>Genome sequencing of Prevotella intermedia KCOM 1949.</title>
        <authorList>
            <person name="Kook J.-K."/>
            <person name="Park S.-N."/>
            <person name="Lim Y.K."/>
        </authorList>
    </citation>
    <scope>NUCLEOTIDE SEQUENCE [LARGE SCALE GENOMIC DNA]</scope>
    <source>
        <strain evidence="1 2">KCOM 1949</strain>
    </source>
</reference>
<dbReference type="Proteomes" id="UP000230742">
    <property type="component" value="Chromosome 1"/>
</dbReference>
<organism evidence="1 2">
    <name type="scientific">Prevotella intermedia</name>
    <dbReference type="NCBI Taxonomy" id="28131"/>
    <lineage>
        <taxon>Bacteria</taxon>
        <taxon>Pseudomonadati</taxon>
        <taxon>Bacteroidota</taxon>
        <taxon>Bacteroidia</taxon>
        <taxon>Bacteroidales</taxon>
        <taxon>Prevotellaceae</taxon>
        <taxon>Prevotella</taxon>
    </lineage>
</organism>
<evidence type="ECO:0000313" key="1">
    <source>
        <dbReference type="EMBL" id="ATV30361.1"/>
    </source>
</evidence>
<dbReference type="EMBL" id="CP024727">
    <property type="protein sequence ID" value="ATV30361.1"/>
    <property type="molecule type" value="Genomic_DNA"/>
</dbReference>
<evidence type="ECO:0000313" key="2">
    <source>
        <dbReference type="Proteomes" id="UP000230742"/>
    </source>
</evidence>
<dbReference type="AlphaFoldDB" id="A0A2D3LIK2"/>
<accession>A0A2D3LIK2</accession>
<name>A0A2D3LIK2_PREIN</name>
<protein>
    <submittedName>
        <fullName evidence="1">Uncharacterized protein</fullName>
    </submittedName>
</protein>
<sequence>METDKVKNIVEGTFTKTDLSVVVQHKNWNWNDQFQAALNLIPEVGGFLTQEYQNYKDYRDSKFFRKYTLYRNCLIFL</sequence>
<dbReference type="RefSeq" id="WP_100013710.1">
    <property type="nucleotide sequence ID" value="NZ_CP024727.1"/>
</dbReference>
<gene>
    <name evidence="1" type="ORF">CTM46_02130</name>
</gene>